<evidence type="ECO:0000313" key="3">
    <source>
        <dbReference type="Proteomes" id="UP000317728"/>
    </source>
</evidence>
<dbReference type="Proteomes" id="UP000317728">
    <property type="component" value="Chromosome"/>
</dbReference>
<name>A0AB73U097_MYCCH</name>
<feature type="compositionally biased region" description="Basic residues" evidence="1">
    <location>
        <begin position="1"/>
        <end position="20"/>
    </location>
</feature>
<evidence type="ECO:0000313" key="2">
    <source>
        <dbReference type="EMBL" id="QDF70307.1"/>
    </source>
</evidence>
<feature type="region of interest" description="Disordered" evidence="1">
    <location>
        <begin position="1"/>
        <end position="29"/>
    </location>
</feature>
<reference evidence="2 3" key="1">
    <citation type="submission" date="2019-06" db="EMBL/GenBank/DDBJ databases">
        <title>Whole geneome sequnce of Mycobacteroides chelonae M77 isolated from bovine milk from Meghalaya, India.</title>
        <authorList>
            <person name="Vise E."/>
            <person name="Das S."/>
            <person name="Garg A."/>
            <person name="Ghatak S."/>
            <person name="Shakuntala I."/>
            <person name="Milton A.A.P."/>
            <person name="Karam A."/>
            <person name="Sanjukta R."/>
            <person name="Puro K."/>
            <person name="Sen A."/>
        </authorList>
    </citation>
    <scope>NUCLEOTIDE SEQUENCE [LARGE SCALE GENOMIC DNA]</scope>
    <source>
        <strain evidence="2 3">M77</strain>
    </source>
</reference>
<dbReference type="EMBL" id="CP041150">
    <property type="protein sequence ID" value="QDF70307.1"/>
    <property type="molecule type" value="Genomic_DNA"/>
</dbReference>
<proteinExistence type="predicted"/>
<gene>
    <name evidence="2" type="ORF">FJK96_09220</name>
</gene>
<sequence>MRWGRRNRAMARRRNARPHRSMSYLSSGTRTPARLGAAGLGGKGIFLPGQGVARSMLPCRPMQRRRSQRVNLTMRREKLMPRPLRTRRIRCRSFAPSSP</sequence>
<accession>A0AB73U097</accession>
<dbReference type="AlphaFoldDB" id="A0AB73U097"/>
<protein>
    <submittedName>
        <fullName evidence="2">Uncharacterized protein</fullName>
    </submittedName>
</protein>
<organism evidence="2 3">
    <name type="scientific">Mycobacteroides chelonae</name>
    <name type="common">Mycobacterium chelonae</name>
    <dbReference type="NCBI Taxonomy" id="1774"/>
    <lineage>
        <taxon>Bacteria</taxon>
        <taxon>Bacillati</taxon>
        <taxon>Actinomycetota</taxon>
        <taxon>Actinomycetes</taxon>
        <taxon>Mycobacteriales</taxon>
        <taxon>Mycobacteriaceae</taxon>
        <taxon>Mycobacteroides</taxon>
    </lineage>
</organism>
<evidence type="ECO:0000256" key="1">
    <source>
        <dbReference type="SAM" id="MobiDB-lite"/>
    </source>
</evidence>